<comment type="caution">
    <text evidence="9">The sequence shown here is derived from an EMBL/GenBank/DDBJ whole genome shotgun (WGS) entry which is preliminary data.</text>
</comment>
<accession>A0A327KYK4</accession>
<dbReference type="Proteomes" id="UP000249130">
    <property type="component" value="Unassembled WGS sequence"/>
</dbReference>
<evidence type="ECO:0000256" key="2">
    <source>
        <dbReference type="ARBA" id="ARBA00022448"/>
    </source>
</evidence>
<evidence type="ECO:0000256" key="1">
    <source>
        <dbReference type="ARBA" id="ARBA00004651"/>
    </source>
</evidence>
<proteinExistence type="inferred from homology"/>
<feature type="transmembrane region" description="Helical" evidence="7">
    <location>
        <begin position="166"/>
        <end position="189"/>
    </location>
</feature>
<dbReference type="Gene3D" id="1.10.3720.10">
    <property type="entry name" value="MetI-like"/>
    <property type="match status" value="1"/>
</dbReference>
<dbReference type="SUPFAM" id="SSF161098">
    <property type="entry name" value="MetI-like"/>
    <property type="match status" value="1"/>
</dbReference>
<gene>
    <name evidence="9" type="ORF">CH341_15650</name>
</gene>
<evidence type="ECO:0000313" key="10">
    <source>
        <dbReference type="Proteomes" id="UP000249130"/>
    </source>
</evidence>
<keyword evidence="3" id="KW-1003">Cell membrane</keyword>
<dbReference type="AlphaFoldDB" id="A0A327KYK4"/>
<evidence type="ECO:0000259" key="8">
    <source>
        <dbReference type="PROSITE" id="PS50928"/>
    </source>
</evidence>
<dbReference type="OrthoDB" id="9792509at2"/>
<protein>
    <submittedName>
        <fullName evidence="9">Taurine ABC transporter</fullName>
    </submittedName>
</protein>
<comment type="subcellular location">
    <subcellularLocation>
        <location evidence="1 7">Cell membrane</location>
        <topology evidence="1 7">Multi-pass membrane protein</topology>
    </subcellularLocation>
</comment>
<dbReference type="PANTHER" id="PTHR30151:SF0">
    <property type="entry name" value="ABC TRANSPORTER PERMEASE PROTEIN MJ0413-RELATED"/>
    <property type="match status" value="1"/>
</dbReference>
<keyword evidence="4 7" id="KW-0812">Transmembrane</keyword>
<dbReference type="CDD" id="cd06261">
    <property type="entry name" value="TM_PBP2"/>
    <property type="match status" value="1"/>
</dbReference>
<feature type="transmembrane region" description="Helical" evidence="7">
    <location>
        <begin position="100"/>
        <end position="119"/>
    </location>
</feature>
<organism evidence="9 10">
    <name type="scientific">Rhodoplanes roseus</name>
    <dbReference type="NCBI Taxonomy" id="29409"/>
    <lineage>
        <taxon>Bacteria</taxon>
        <taxon>Pseudomonadati</taxon>
        <taxon>Pseudomonadota</taxon>
        <taxon>Alphaproteobacteria</taxon>
        <taxon>Hyphomicrobiales</taxon>
        <taxon>Nitrobacteraceae</taxon>
        <taxon>Rhodoplanes</taxon>
    </lineage>
</organism>
<evidence type="ECO:0000256" key="7">
    <source>
        <dbReference type="RuleBase" id="RU363032"/>
    </source>
</evidence>
<feature type="transmembrane region" description="Helical" evidence="7">
    <location>
        <begin position="59"/>
        <end position="79"/>
    </location>
</feature>
<feature type="domain" description="ABC transmembrane type-1" evidence="8">
    <location>
        <begin position="52"/>
        <end position="232"/>
    </location>
</feature>
<dbReference type="InterPro" id="IPR035906">
    <property type="entry name" value="MetI-like_sf"/>
</dbReference>
<reference evidence="9 10" key="1">
    <citation type="submission" date="2017-07" db="EMBL/GenBank/DDBJ databases">
        <title>Draft Genome Sequences of Select Purple Nonsulfur Bacteria.</title>
        <authorList>
            <person name="Lasarre B."/>
            <person name="Mckinlay J.B."/>
        </authorList>
    </citation>
    <scope>NUCLEOTIDE SEQUENCE [LARGE SCALE GENOMIC DNA]</scope>
    <source>
        <strain evidence="9 10">DSM 5909</strain>
    </source>
</reference>
<dbReference type="EMBL" id="NPEX01000102">
    <property type="protein sequence ID" value="RAI43166.1"/>
    <property type="molecule type" value="Genomic_DNA"/>
</dbReference>
<keyword evidence="2 7" id="KW-0813">Transport</keyword>
<dbReference type="GO" id="GO:0005886">
    <property type="term" value="C:plasma membrane"/>
    <property type="evidence" value="ECO:0007669"/>
    <property type="project" value="UniProtKB-SubCell"/>
</dbReference>
<evidence type="ECO:0000313" key="9">
    <source>
        <dbReference type="EMBL" id="RAI43166.1"/>
    </source>
</evidence>
<name>A0A327KYK4_9BRAD</name>
<comment type="similarity">
    <text evidence="7">Belongs to the binding-protein-dependent transport system permease family.</text>
</comment>
<evidence type="ECO:0000256" key="6">
    <source>
        <dbReference type="ARBA" id="ARBA00023136"/>
    </source>
</evidence>
<dbReference type="Pfam" id="PF00528">
    <property type="entry name" value="BPD_transp_1"/>
    <property type="match status" value="1"/>
</dbReference>
<evidence type="ECO:0000256" key="4">
    <source>
        <dbReference type="ARBA" id="ARBA00022692"/>
    </source>
</evidence>
<dbReference type="PROSITE" id="PS50928">
    <property type="entry name" value="ABC_TM1"/>
    <property type="match status" value="1"/>
</dbReference>
<dbReference type="GO" id="GO:0055085">
    <property type="term" value="P:transmembrane transport"/>
    <property type="evidence" value="ECO:0007669"/>
    <property type="project" value="InterPro"/>
</dbReference>
<feature type="transmembrane region" description="Helical" evidence="7">
    <location>
        <begin position="125"/>
        <end position="145"/>
    </location>
</feature>
<keyword evidence="6 7" id="KW-0472">Membrane</keyword>
<keyword evidence="5 7" id="KW-1133">Transmembrane helix</keyword>
<feature type="transmembrane region" description="Helical" evidence="7">
    <location>
        <begin position="213"/>
        <end position="232"/>
    </location>
</feature>
<dbReference type="InterPro" id="IPR000515">
    <property type="entry name" value="MetI-like"/>
</dbReference>
<sequence length="243" mass="25882">MRLRLLLILGALILWEAVSASGLLFRDVVPSLLTVAQALLRLLADPAFWSHAAVTAGEVLGALAIGGTAGLAAGLLLGANRFLGRAYEPYLNSLAPTPKIIFFPVMIMAFGVYAGSKVAMGALSAFFPVALSTAAGMREVDAALIRVGRSFRLSTWQMVTKIYLPAIRVPVLNGLRLGFGVAVIGVLLAETKLSNQGLGYLVMQAYARFDMPLMYAILIVVFTVAVALNAALERFSRTRRGKG</sequence>
<evidence type="ECO:0000256" key="3">
    <source>
        <dbReference type="ARBA" id="ARBA00022475"/>
    </source>
</evidence>
<dbReference type="PANTHER" id="PTHR30151">
    <property type="entry name" value="ALKANE SULFONATE ABC TRANSPORTER-RELATED, MEMBRANE SUBUNIT"/>
    <property type="match status" value="1"/>
</dbReference>
<keyword evidence="10" id="KW-1185">Reference proteome</keyword>
<evidence type="ECO:0000256" key="5">
    <source>
        <dbReference type="ARBA" id="ARBA00022989"/>
    </source>
</evidence>